<proteinExistence type="predicted"/>
<comment type="caution">
    <text evidence="1">The sequence shown here is derived from an EMBL/GenBank/DDBJ whole genome shotgun (WGS) entry which is preliminary data.</text>
</comment>
<evidence type="ECO:0000313" key="2">
    <source>
        <dbReference type="Proteomes" id="UP000318288"/>
    </source>
</evidence>
<evidence type="ECO:0000313" key="1">
    <source>
        <dbReference type="EMBL" id="TWU44676.1"/>
    </source>
</evidence>
<protein>
    <submittedName>
        <fullName evidence="1">Uncharacterized protein</fullName>
    </submittedName>
</protein>
<dbReference type="EMBL" id="SJPW01000010">
    <property type="protein sequence ID" value="TWU44676.1"/>
    <property type="molecule type" value="Genomic_DNA"/>
</dbReference>
<accession>A0A5C6EB05</accession>
<organism evidence="1 2">
    <name type="scientific">Rubripirellula tenax</name>
    <dbReference type="NCBI Taxonomy" id="2528015"/>
    <lineage>
        <taxon>Bacteria</taxon>
        <taxon>Pseudomonadati</taxon>
        <taxon>Planctomycetota</taxon>
        <taxon>Planctomycetia</taxon>
        <taxon>Pirellulales</taxon>
        <taxon>Pirellulaceae</taxon>
        <taxon>Rubripirellula</taxon>
    </lineage>
</organism>
<reference evidence="1 2" key="1">
    <citation type="submission" date="2019-02" db="EMBL/GenBank/DDBJ databases">
        <title>Deep-cultivation of Planctomycetes and their phenomic and genomic characterization uncovers novel biology.</title>
        <authorList>
            <person name="Wiegand S."/>
            <person name="Jogler M."/>
            <person name="Boedeker C."/>
            <person name="Pinto D."/>
            <person name="Vollmers J."/>
            <person name="Rivas-Marin E."/>
            <person name="Kohn T."/>
            <person name="Peeters S.H."/>
            <person name="Heuer A."/>
            <person name="Rast P."/>
            <person name="Oberbeckmann S."/>
            <person name="Bunk B."/>
            <person name="Jeske O."/>
            <person name="Meyerdierks A."/>
            <person name="Storesund J.E."/>
            <person name="Kallscheuer N."/>
            <person name="Luecker S."/>
            <person name="Lage O.M."/>
            <person name="Pohl T."/>
            <person name="Merkel B.J."/>
            <person name="Hornburger P."/>
            <person name="Mueller R.-W."/>
            <person name="Bruemmer F."/>
            <person name="Labrenz M."/>
            <person name="Spormann A.M."/>
            <person name="Op Den Camp H."/>
            <person name="Overmann J."/>
            <person name="Amann R."/>
            <person name="Jetten M.S.M."/>
            <person name="Mascher T."/>
            <person name="Medema M.H."/>
            <person name="Devos D.P."/>
            <person name="Kaster A.-K."/>
            <person name="Ovreas L."/>
            <person name="Rohde M."/>
            <person name="Galperin M.Y."/>
            <person name="Jogler C."/>
        </authorList>
    </citation>
    <scope>NUCLEOTIDE SEQUENCE [LARGE SCALE GENOMIC DNA]</scope>
    <source>
        <strain evidence="1 2">Poly51</strain>
    </source>
</reference>
<gene>
    <name evidence="1" type="ORF">Poly51_59450</name>
</gene>
<name>A0A5C6EB05_9BACT</name>
<keyword evidence="2" id="KW-1185">Reference proteome</keyword>
<dbReference type="Proteomes" id="UP000318288">
    <property type="component" value="Unassembled WGS sequence"/>
</dbReference>
<dbReference type="AlphaFoldDB" id="A0A5C6EB05"/>
<sequence length="121" mass="13617">MGGNADRELHKDLGLARRERLDVIGRYVSDGVFNKTEYAIVSIASTDDFRLAAAVRTIASEDYSTSKWEIPRYSIREPDGTIRNGLEQTFRSPPTAHDMRIFTNWVWLKCGLKSAPIQNGG</sequence>